<evidence type="ECO:0000313" key="3">
    <source>
        <dbReference type="Proteomes" id="UP000190460"/>
    </source>
</evidence>
<sequence>MSQYFQIHPENPQKRLLRQAVDIVREGGVVVYPTDSSYAIGCLLDDKAAMERIQHIRQLNDKHNFTLVCRDLSEISHYAQVDNINYRLLKTLTPGAYTFILKATREVPRRLQNPKRKTIGIRIPDHVVTQAFLAELNQPLVSSTLILPNEDLPMTDPYQIRVYLEHQVDLIMDGGFCGHDPTTVIDLTGERPEILRQGKGEVDWLVEH</sequence>
<dbReference type="AlphaFoldDB" id="A0A1T4WZS6"/>
<dbReference type="STRING" id="92487.SAMN02745130_02285"/>
<dbReference type="PROSITE" id="PS51163">
    <property type="entry name" value="YRDC"/>
    <property type="match status" value="1"/>
</dbReference>
<dbReference type="Pfam" id="PF01300">
    <property type="entry name" value="Sua5_yciO_yrdC"/>
    <property type="match status" value="1"/>
</dbReference>
<reference evidence="2 3" key="1">
    <citation type="submission" date="2017-02" db="EMBL/GenBank/DDBJ databases">
        <authorList>
            <person name="Peterson S.W."/>
        </authorList>
    </citation>
    <scope>NUCLEOTIDE SEQUENCE [LARGE SCALE GENOMIC DNA]</scope>
    <source>
        <strain evidence="2 3">ATCC 49788</strain>
    </source>
</reference>
<gene>
    <name evidence="2" type="ORF">SAMN02745130_02285</name>
</gene>
<dbReference type="PANTHER" id="PTHR42828:SF3">
    <property type="entry name" value="THREONYLCARBAMOYL-AMP SYNTHASE"/>
    <property type="match status" value="1"/>
</dbReference>
<organism evidence="2 3">
    <name type="scientific">Thiothrix eikelboomii</name>
    <dbReference type="NCBI Taxonomy" id="92487"/>
    <lineage>
        <taxon>Bacteria</taxon>
        <taxon>Pseudomonadati</taxon>
        <taxon>Pseudomonadota</taxon>
        <taxon>Gammaproteobacteria</taxon>
        <taxon>Thiotrichales</taxon>
        <taxon>Thiotrichaceae</taxon>
        <taxon>Thiothrix</taxon>
    </lineage>
</organism>
<evidence type="ECO:0000259" key="1">
    <source>
        <dbReference type="PROSITE" id="PS51163"/>
    </source>
</evidence>
<protein>
    <submittedName>
        <fullName evidence="2">tRNA threonylcarbamoyl adenosine modification protein, Sua5/YciO/YrdC/YwlC family</fullName>
    </submittedName>
</protein>
<dbReference type="InterPro" id="IPR017945">
    <property type="entry name" value="DHBP_synth_RibB-like_a/b_dom"/>
</dbReference>
<dbReference type="SUPFAM" id="SSF55821">
    <property type="entry name" value="YrdC/RibB"/>
    <property type="match status" value="1"/>
</dbReference>
<dbReference type="NCBIfam" id="TIGR00057">
    <property type="entry name" value="L-threonylcarbamoyladenylate synthase"/>
    <property type="match status" value="1"/>
</dbReference>
<dbReference type="RefSeq" id="WP_078922761.1">
    <property type="nucleotide sequence ID" value="NZ_FUYB01000010.1"/>
</dbReference>
<dbReference type="InterPro" id="IPR052532">
    <property type="entry name" value="SUA5_domain"/>
</dbReference>
<dbReference type="OrthoDB" id="9781656at2"/>
<dbReference type="GO" id="GO:0003725">
    <property type="term" value="F:double-stranded RNA binding"/>
    <property type="evidence" value="ECO:0007669"/>
    <property type="project" value="InterPro"/>
</dbReference>
<keyword evidence="3" id="KW-1185">Reference proteome</keyword>
<accession>A0A1T4WZS6</accession>
<dbReference type="PANTHER" id="PTHR42828">
    <property type="entry name" value="DHBP SYNTHASE RIBB-LIKE ALPHA/BETA DOMAIN-CONTAINING PROTEIN"/>
    <property type="match status" value="1"/>
</dbReference>
<proteinExistence type="predicted"/>
<dbReference type="InterPro" id="IPR006070">
    <property type="entry name" value="Sua5-like_dom"/>
</dbReference>
<feature type="domain" description="YrdC-like" evidence="1">
    <location>
        <begin position="14"/>
        <end position="200"/>
    </location>
</feature>
<dbReference type="Gene3D" id="3.90.870.10">
    <property type="entry name" value="DHBP synthase"/>
    <property type="match status" value="1"/>
</dbReference>
<evidence type="ECO:0000313" key="2">
    <source>
        <dbReference type="EMBL" id="SKA82378.1"/>
    </source>
</evidence>
<dbReference type="EMBL" id="FUYB01000010">
    <property type="protein sequence ID" value="SKA82378.1"/>
    <property type="molecule type" value="Genomic_DNA"/>
</dbReference>
<name>A0A1T4WZS6_9GAMM</name>
<dbReference type="Proteomes" id="UP000190460">
    <property type="component" value="Unassembled WGS sequence"/>
</dbReference>